<feature type="domain" description="Glycosyl transferase family 1" evidence="1">
    <location>
        <begin position="197"/>
        <end position="342"/>
    </location>
</feature>
<evidence type="ECO:0000259" key="1">
    <source>
        <dbReference type="Pfam" id="PF00534"/>
    </source>
</evidence>
<keyword evidence="4" id="KW-1185">Reference proteome</keyword>
<dbReference type="CDD" id="cd03804">
    <property type="entry name" value="GT4_WbaZ-like"/>
    <property type="match status" value="1"/>
</dbReference>
<dbReference type="PANTHER" id="PTHR45947">
    <property type="entry name" value="SULFOQUINOVOSYL TRANSFERASE SQD2"/>
    <property type="match status" value="1"/>
</dbReference>
<sequence length="371" mass="42288">MKVAIIHDWLVVNGGAEKVLQEIIALYPTADIYTLVDFLPEDSRDWLKNNKVYTSFIQKLPFAKSKYRNYFPFFPIAVEQFDLSEYDLIISSSYCVAKGVITSPEQTHVCYCHSPARYAWDLQAQYLKESGMTRGVKSAVIRHFLHKFRIWDSRTANGVDLFIANSEFIKKRIYKCYRREAEVINPPVNLSQFQYCDDKQDFYLTASRLVPYKRIDLVVEAFTKMPEKKLKVIGDGPEMEKLKRLAQGHDNIELMGFQSNEVLIKTMQQAKAFVFAAEEDFGIIPVEAQACGTPVIAYGKGGSLETVAANVSGIHFETQTLSCLMNAINEFENQGTILDYAQVRKHAEKFSVESFKQNLSTVITRTQEANA</sequence>
<evidence type="ECO:0000313" key="4">
    <source>
        <dbReference type="Proteomes" id="UP001163726"/>
    </source>
</evidence>
<organism evidence="3 4">
    <name type="scientific">Catenovulum adriaticum</name>
    <dbReference type="NCBI Taxonomy" id="2984846"/>
    <lineage>
        <taxon>Bacteria</taxon>
        <taxon>Pseudomonadati</taxon>
        <taxon>Pseudomonadota</taxon>
        <taxon>Gammaproteobacteria</taxon>
        <taxon>Alteromonadales</taxon>
        <taxon>Alteromonadaceae</taxon>
        <taxon>Catenovulum</taxon>
    </lineage>
</organism>
<dbReference type="InterPro" id="IPR050194">
    <property type="entry name" value="Glycosyltransferase_grp1"/>
</dbReference>
<dbReference type="Proteomes" id="UP001163726">
    <property type="component" value="Chromosome"/>
</dbReference>
<dbReference type="RefSeq" id="WP_268075395.1">
    <property type="nucleotide sequence ID" value="NZ_CP109965.1"/>
</dbReference>
<proteinExistence type="predicted"/>
<name>A0ABY7AN89_9ALTE</name>
<dbReference type="EMBL" id="CP109965">
    <property type="protein sequence ID" value="WAJ70974.1"/>
    <property type="molecule type" value="Genomic_DNA"/>
</dbReference>
<gene>
    <name evidence="3" type="ORF">OLW01_04005</name>
</gene>
<accession>A0ABY7AN89</accession>
<dbReference type="Pfam" id="PF13439">
    <property type="entry name" value="Glyco_transf_4"/>
    <property type="match status" value="1"/>
</dbReference>
<evidence type="ECO:0000259" key="2">
    <source>
        <dbReference type="Pfam" id="PF13439"/>
    </source>
</evidence>
<feature type="domain" description="Glycosyltransferase subfamily 4-like N-terminal" evidence="2">
    <location>
        <begin position="14"/>
        <end position="191"/>
    </location>
</feature>
<reference evidence="3" key="1">
    <citation type="submission" date="2022-10" db="EMBL/GenBank/DDBJ databases">
        <title>Catenovulum adriacola sp. nov. isolated in the Harbour of Susak.</title>
        <authorList>
            <person name="Schoch T."/>
            <person name="Reich S.J."/>
            <person name="Stoeferle S."/>
            <person name="Flaiz M."/>
            <person name="Kazda M."/>
            <person name="Riedel C.U."/>
            <person name="Duerre P."/>
        </authorList>
    </citation>
    <scope>NUCLEOTIDE SEQUENCE</scope>
    <source>
        <strain evidence="3">TS8</strain>
    </source>
</reference>
<dbReference type="Pfam" id="PF00534">
    <property type="entry name" value="Glycos_transf_1"/>
    <property type="match status" value="1"/>
</dbReference>
<dbReference type="SUPFAM" id="SSF53756">
    <property type="entry name" value="UDP-Glycosyltransferase/glycogen phosphorylase"/>
    <property type="match status" value="1"/>
</dbReference>
<dbReference type="Gene3D" id="3.40.50.2000">
    <property type="entry name" value="Glycogen Phosphorylase B"/>
    <property type="match status" value="2"/>
</dbReference>
<protein>
    <submittedName>
        <fullName evidence="3">Glycosyltransferase family 4 protein</fullName>
    </submittedName>
</protein>
<dbReference type="PANTHER" id="PTHR45947:SF3">
    <property type="entry name" value="SULFOQUINOVOSYL TRANSFERASE SQD2"/>
    <property type="match status" value="1"/>
</dbReference>
<dbReference type="InterPro" id="IPR028098">
    <property type="entry name" value="Glyco_trans_4-like_N"/>
</dbReference>
<dbReference type="InterPro" id="IPR001296">
    <property type="entry name" value="Glyco_trans_1"/>
</dbReference>
<evidence type="ECO:0000313" key="3">
    <source>
        <dbReference type="EMBL" id="WAJ70974.1"/>
    </source>
</evidence>